<accession>A0A6A9QSR6</accession>
<reference evidence="3 4" key="1">
    <citation type="submission" date="2019-10" db="EMBL/GenBank/DDBJ databases">
        <title>Sequencing and Assembly of Multiple Reported Metal-Biooxidizing Members of the Extremely Thermoacidophilic Archaeal Family Sulfolobaceae.</title>
        <authorList>
            <person name="Counts J.A."/>
            <person name="Kelly R.M."/>
        </authorList>
    </citation>
    <scope>NUCLEOTIDE SEQUENCE [LARGE SCALE GENOMIC DNA]</scope>
    <source>
        <strain evidence="3 4">DSM 6482</strain>
    </source>
</reference>
<dbReference type="Proteomes" id="UP000470772">
    <property type="component" value="Unassembled WGS sequence"/>
</dbReference>
<organism evidence="3 4">
    <name type="scientific">Sulfuracidifex metallicus DSM 6482 = JCM 9184</name>
    <dbReference type="NCBI Taxonomy" id="523847"/>
    <lineage>
        <taxon>Archaea</taxon>
        <taxon>Thermoproteota</taxon>
        <taxon>Thermoprotei</taxon>
        <taxon>Sulfolobales</taxon>
        <taxon>Sulfolobaceae</taxon>
        <taxon>Sulfuracidifex</taxon>
    </lineage>
</organism>
<feature type="transmembrane region" description="Helical" evidence="2">
    <location>
        <begin position="38"/>
        <end position="61"/>
    </location>
</feature>
<evidence type="ECO:0008006" key="5">
    <source>
        <dbReference type="Google" id="ProtNLM"/>
    </source>
</evidence>
<dbReference type="AlphaFoldDB" id="A0A6A9QSR6"/>
<feature type="transmembrane region" description="Helical" evidence="2">
    <location>
        <begin position="117"/>
        <end position="136"/>
    </location>
</feature>
<keyword evidence="1" id="KW-0175">Coiled coil</keyword>
<evidence type="ECO:0000313" key="4">
    <source>
        <dbReference type="Proteomes" id="UP000470772"/>
    </source>
</evidence>
<keyword evidence="4" id="KW-1185">Reference proteome</keyword>
<feature type="transmembrane region" description="Helical" evidence="2">
    <location>
        <begin position="7"/>
        <end position="32"/>
    </location>
</feature>
<keyword evidence="2" id="KW-0472">Membrane</keyword>
<comment type="caution">
    <text evidence="3">The sequence shown here is derived from an EMBL/GenBank/DDBJ whole genome shotgun (WGS) entry which is preliminary data.</text>
</comment>
<gene>
    <name evidence="3" type="ORF">GC250_01615</name>
</gene>
<keyword evidence="2" id="KW-0812">Transmembrane</keyword>
<feature type="transmembrane region" description="Helical" evidence="2">
    <location>
        <begin position="148"/>
        <end position="164"/>
    </location>
</feature>
<proteinExistence type="predicted"/>
<evidence type="ECO:0000313" key="3">
    <source>
        <dbReference type="EMBL" id="MUN28192.1"/>
    </source>
</evidence>
<dbReference type="EMBL" id="WGGD01000005">
    <property type="protein sequence ID" value="MUN28192.1"/>
    <property type="molecule type" value="Genomic_DNA"/>
</dbReference>
<name>A0A6A9QSR6_SULME</name>
<protein>
    <recommendedName>
        <fullName evidence="5">TIGR00267 family protein</fullName>
    </recommendedName>
</protein>
<evidence type="ECO:0000256" key="1">
    <source>
        <dbReference type="SAM" id="Coils"/>
    </source>
</evidence>
<keyword evidence="2" id="KW-1133">Transmembrane helix</keyword>
<feature type="transmembrane region" description="Helical" evidence="2">
    <location>
        <begin position="82"/>
        <end position="105"/>
    </location>
</feature>
<dbReference type="OrthoDB" id="60696at2157"/>
<sequence>MESARNYVVLGSFDGLLLSISIIMGSVLYGISTADMRTAIVSGLVGTSISSLWNAFVVELSQKREELEELEKQVMRSLKGTVYDYSGKISAIVSGISHGVSPFLGLIPFEVFSTTHSMMYTLLISLSMLFLMGLLYGNEIKQKLKTSLVMIVAGVIAVLVIFLIS</sequence>
<feature type="coiled-coil region" evidence="1">
    <location>
        <begin position="53"/>
        <end position="80"/>
    </location>
</feature>
<evidence type="ECO:0000256" key="2">
    <source>
        <dbReference type="SAM" id="Phobius"/>
    </source>
</evidence>